<sequence length="267" mass="30263">MVRFPFIHLLECIKSLSVIENTTEISIATLSLQLLANEENNHQVATVAKEIIVSGGFCNLSNKHVPIDKALFLLDLLEVGRRKCTQLRQTLLPYNIYHPSYSKLAILRDVMISRSSITLYPNPAKPIVLEGFPINRNITDAIELFSHIDDIESFFALSTNERFNLTHQPISEIDIHPASPLHSYTGVFRWFNLLVYHLRIEKFTWSPTSLVIKESMKFLQTFIQEKTGLKVDQPNSSGGTTSTGNIARRALFDETEYLESILSTVAI</sequence>
<proteinExistence type="predicted"/>
<name>A0AAV7KCY9_9METZ</name>
<comment type="caution">
    <text evidence="1">The sequence shown here is derived from an EMBL/GenBank/DDBJ whole genome shotgun (WGS) entry which is preliminary data.</text>
</comment>
<gene>
    <name evidence="1" type="ORF">LOD99_15465</name>
</gene>
<evidence type="ECO:0000313" key="2">
    <source>
        <dbReference type="Proteomes" id="UP001165289"/>
    </source>
</evidence>
<dbReference type="Proteomes" id="UP001165289">
    <property type="component" value="Unassembled WGS sequence"/>
</dbReference>
<evidence type="ECO:0000313" key="1">
    <source>
        <dbReference type="EMBL" id="KAI6658196.1"/>
    </source>
</evidence>
<protein>
    <submittedName>
        <fullName evidence="1">Uncharacterized protein</fullName>
    </submittedName>
</protein>
<dbReference type="AlphaFoldDB" id="A0AAV7KCY9"/>
<dbReference type="EMBL" id="JAKMXF010000099">
    <property type="protein sequence ID" value="KAI6658196.1"/>
    <property type="molecule type" value="Genomic_DNA"/>
</dbReference>
<accession>A0AAV7KCY9</accession>
<reference evidence="1 2" key="1">
    <citation type="journal article" date="2023" name="BMC Biol.">
        <title>The compact genome of the sponge Oopsacas minuta (Hexactinellida) is lacking key metazoan core genes.</title>
        <authorList>
            <person name="Santini S."/>
            <person name="Schenkelaars Q."/>
            <person name="Jourda C."/>
            <person name="Duchesne M."/>
            <person name="Belahbib H."/>
            <person name="Rocher C."/>
            <person name="Selva M."/>
            <person name="Riesgo A."/>
            <person name="Vervoort M."/>
            <person name="Leys S.P."/>
            <person name="Kodjabachian L."/>
            <person name="Le Bivic A."/>
            <person name="Borchiellini C."/>
            <person name="Claverie J.M."/>
            <person name="Renard E."/>
        </authorList>
    </citation>
    <scope>NUCLEOTIDE SEQUENCE [LARGE SCALE GENOMIC DNA]</scope>
    <source>
        <strain evidence="1">SPO-2</strain>
    </source>
</reference>
<keyword evidence="2" id="KW-1185">Reference proteome</keyword>
<organism evidence="1 2">
    <name type="scientific">Oopsacas minuta</name>
    <dbReference type="NCBI Taxonomy" id="111878"/>
    <lineage>
        <taxon>Eukaryota</taxon>
        <taxon>Metazoa</taxon>
        <taxon>Porifera</taxon>
        <taxon>Hexactinellida</taxon>
        <taxon>Hexasterophora</taxon>
        <taxon>Lyssacinosida</taxon>
        <taxon>Leucopsacidae</taxon>
        <taxon>Oopsacas</taxon>
    </lineage>
</organism>